<evidence type="ECO:0008006" key="3">
    <source>
        <dbReference type="Google" id="ProtNLM"/>
    </source>
</evidence>
<dbReference type="SUPFAM" id="SSF51101">
    <property type="entry name" value="Mannose-binding lectins"/>
    <property type="match status" value="1"/>
</dbReference>
<reference evidence="1" key="1">
    <citation type="submission" date="2023-03" db="EMBL/GenBank/DDBJ databases">
        <title>Massive genome expansion in bonnet fungi (Mycena s.s.) driven by repeated elements and novel gene families across ecological guilds.</title>
        <authorList>
            <consortium name="Lawrence Berkeley National Laboratory"/>
            <person name="Harder C.B."/>
            <person name="Miyauchi S."/>
            <person name="Viragh M."/>
            <person name="Kuo A."/>
            <person name="Thoen E."/>
            <person name="Andreopoulos B."/>
            <person name="Lu D."/>
            <person name="Skrede I."/>
            <person name="Drula E."/>
            <person name="Henrissat B."/>
            <person name="Morin E."/>
            <person name="Kohler A."/>
            <person name="Barry K."/>
            <person name="LaButti K."/>
            <person name="Morin E."/>
            <person name="Salamov A."/>
            <person name="Lipzen A."/>
            <person name="Mereny Z."/>
            <person name="Hegedus B."/>
            <person name="Baldrian P."/>
            <person name="Stursova M."/>
            <person name="Weitz H."/>
            <person name="Taylor A."/>
            <person name="Grigoriev I.V."/>
            <person name="Nagy L.G."/>
            <person name="Martin F."/>
            <person name="Kauserud H."/>
        </authorList>
    </citation>
    <scope>NUCLEOTIDE SEQUENCE</scope>
    <source>
        <strain evidence="1">CBHHK182m</strain>
    </source>
</reference>
<dbReference type="SUPFAM" id="SSF56973">
    <property type="entry name" value="Aerolisin/ETX pore-forming domain"/>
    <property type="match status" value="1"/>
</dbReference>
<protein>
    <recommendedName>
        <fullName evidence="3">Jacalin-type lectin domain-containing protein</fullName>
    </recommendedName>
</protein>
<dbReference type="InterPro" id="IPR036404">
    <property type="entry name" value="Jacalin-like_lectin_dom_sf"/>
</dbReference>
<name>A0AAD7HTX0_9AGAR</name>
<evidence type="ECO:0000313" key="2">
    <source>
        <dbReference type="Proteomes" id="UP001215598"/>
    </source>
</evidence>
<dbReference type="EMBL" id="JARKIB010000174">
    <property type="protein sequence ID" value="KAJ7728210.1"/>
    <property type="molecule type" value="Genomic_DNA"/>
</dbReference>
<dbReference type="Proteomes" id="UP001215598">
    <property type="component" value="Unassembled WGS sequence"/>
</dbReference>
<dbReference type="CDD" id="cd20231">
    <property type="entry name" value="PFM_jacalin-like"/>
    <property type="match status" value="1"/>
</dbReference>
<keyword evidence="2" id="KW-1185">Reference proteome</keyword>
<organism evidence="1 2">
    <name type="scientific">Mycena metata</name>
    <dbReference type="NCBI Taxonomy" id="1033252"/>
    <lineage>
        <taxon>Eukaryota</taxon>
        <taxon>Fungi</taxon>
        <taxon>Dikarya</taxon>
        <taxon>Basidiomycota</taxon>
        <taxon>Agaricomycotina</taxon>
        <taxon>Agaricomycetes</taxon>
        <taxon>Agaricomycetidae</taxon>
        <taxon>Agaricales</taxon>
        <taxon>Marasmiineae</taxon>
        <taxon>Mycenaceae</taxon>
        <taxon>Mycena</taxon>
    </lineage>
</organism>
<accession>A0AAD7HTX0</accession>
<gene>
    <name evidence="1" type="ORF">B0H16DRAFT_1331098</name>
</gene>
<sequence length="324" mass="35114">MRANLVKSLEMWWDDERVRGLRLVFSDGSETPVYGFTTSVHSGSITFGVNPIDTDPHPECITKMWLLASHSGARLAKIHIETSRGQKFEQGPSGTDNAVTIDVGSGLFVGMAGRHGWDIDAVAPIFLASPIAKIAVGNITYTPHPSKTAQGITPVALNEAYCSNPADAPGHIDWDFSSSQTREVTMSHDMTSTTKFGGSVSVEVSGEVFGVGAETDAGFEWSSEQSNTTGSSTSETVEFKWSISGKLKPGEAITCKAIVQRGTLDLHYDATVTVTLKDNTQFMYPESGRFKGVSYSALKTTVETTRLPKQVCPMWLFQYVPTDL</sequence>
<dbReference type="AlphaFoldDB" id="A0AAD7HTX0"/>
<dbReference type="Gene3D" id="2.100.10.30">
    <property type="entry name" value="Jacalin-like lectin domain"/>
    <property type="match status" value="1"/>
</dbReference>
<proteinExistence type="predicted"/>
<comment type="caution">
    <text evidence="1">The sequence shown here is derived from an EMBL/GenBank/DDBJ whole genome shotgun (WGS) entry which is preliminary data.</text>
</comment>
<dbReference type="Gene3D" id="2.170.15.10">
    <property type="entry name" value="Proaerolysin, chain A, domain 3"/>
    <property type="match status" value="1"/>
</dbReference>
<evidence type="ECO:0000313" key="1">
    <source>
        <dbReference type="EMBL" id="KAJ7728210.1"/>
    </source>
</evidence>